<dbReference type="PANTHER" id="PTHR36156:SF2">
    <property type="entry name" value="CUPIN TYPE-2 DOMAIN-CONTAINING PROTEIN"/>
    <property type="match status" value="1"/>
</dbReference>
<evidence type="ECO:0000259" key="1">
    <source>
        <dbReference type="Pfam" id="PF07883"/>
    </source>
</evidence>
<dbReference type="Gene3D" id="2.20.70.150">
    <property type="match status" value="1"/>
</dbReference>
<gene>
    <name evidence="2" type="ORF">AN908_01095</name>
    <name evidence="3" type="ORF">AN912_00480</name>
</gene>
<protein>
    <recommendedName>
        <fullName evidence="1">Cupin type-2 domain-containing protein</fullName>
    </recommendedName>
</protein>
<dbReference type="Gene3D" id="2.60.120.10">
    <property type="entry name" value="Jelly Rolls"/>
    <property type="match status" value="1"/>
</dbReference>
<proteinExistence type="predicted"/>
<dbReference type="CDD" id="cd02231">
    <property type="entry name" value="cupin_BLL6423-like"/>
    <property type="match status" value="1"/>
</dbReference>
<reference evidence="4 5" key="1">
    <citation type="submission" date="2015-09" db="EMBL/GenBank/DDBJ databases">
        <title>Genome Sequences of Mycobacterium immunogenum Isolates, Recuperated from a Chloraminated Drinking Water Distribution System Simulator Subjected to Episodes of Nitrification.</title>
        <authorList>
            <person name="Gomez-Alvarez V."/>
            <person name="Revetta R.P."/>
        </authorList>
    </citation>
    <scope>NUCLEOTIDE SEQUENCE [LARGE SCALE GENOMIC DNA]</scope>
    <source>
        <strain evidence="2 4">H008</strain>
        <strain evidence="3 5">H076</strain>
    </source>
</reference>
<evidence type="ECO:0000313" key="2">
    <source>
        <dbReference type="EMBL" id="KPG18208.1"/>
    </source>
</evidence>
<dbReference type="PANTHER" id="PTHR36156">
    <property type="entry name" value="SLR2101 PROTEIN"/>
    <property type="match status" value="1"/>
</dbReference>
<dbReference type="SUPFAM" id="SSF51182">
    <property type="entry name" value="RmlC-like cupins"/>
    <property type="match status" value="1"/>
</dbReference>
<dbReference type="EMBL" id="LJFO01000001">
    <property type="protein sequence ID" value="KPG18208.1"/>
    <property type="molecule type" value="Genomic_DNA"/>
</dbReference>
<evidence type="ECO:0000313" key="4">
    <source>
        <dbReference type="Proteomes" id="UP000037843"/>
    </source>
</evidence>
<feature type="domain" description="Cupin type-2" evidence="1">
    <location>
        <begin position="69"/>
        <end position="135"/>
    </location>
</feature>
<organism evidence="2 4">
    <name type="scientific">Mycobacteroides immunogenum</name>
    <dbReference type="NCBI Taxonomy" id="83262"/>
    <lineage>
        <taxon>Bacteria</taxon>
        <taxon>Bacillati</taxon>
        <taxon>Actinomycetota</taxon>
        <taxon>Actinomycetes</taxon>
        <taxon>Mycobacteriales</taxon>
        <taxon>Mycobacteriaceae</taxon>
        <taxon>Mycobacteroides</taxon>
    </lineage>
</organism>
<name>A0A7V8RZ03_9MYCO</name>
<dbReference type="Proteomes" id="UP000037962">
    <property type="component" value="Unassembled WGS sequence"/>
</dbReference>
<dbReference type="InterPro" id="IPR014710">
    <property type="entry name" value="RmlC-like_jellyroll"/>
</dbReference>
<accession>A0A7V8RZ03</accession>
<dbReference type="InterPro" id="IPR011051">
    <property type="entry name" value="RmlC_Cupin_sf"/>
</dbReference>
<evidence type="ECO:0000313" key="3">
    <source>
        <dbReference type="EMBL" id="KPG37694.1"/>
    </source>
</evidence>
<sequence length="148" mass="15980">MRRIITGHDDSGNAVFVEDGVCPHVQEIMGAGTADLWQNTATPAGNSRLDYFVGGAVLKPPVGGSVFRVVEFAPHTSCPSHRTASIDYTCVISGELYAVVEDDERLMRPGDVIIQRGTVHSWENRSDEPARIVVVLVDAEPLPGLEPV</sequence>
<dbReference type="AlphaFoldDB" id="A0A7V8RZ03"/>
<comment type="caution">
    <text evidence="2">The sequence shown here is derived from an EMBL/GenBank/DDBJ whole genome shotgun (WGS) entry which is preliminary data.</text>
</comment>
<evidence type="ECO:0000313" key="5">
    <source>
        <dbReference type="Proteomes" id="UP000037962"/>
    </source>
</evidence>
<dbReference type="InterPro" id="IPR013096">
    <property type="entry name" value="Cupin_2"/>
</dbReference>
<dbReference type="EMBL" id="LJFS01000001">
    <property type="protein sequence ID" value="KPG37694.1"/>
    <property type="molecule type" value="Genomic_DNA"/>
</dbReference>
<dbReference type="Pfam" id="PF07883">
    <property type="entry name" value="Cupin_2"/>
    <property type="match status" value="1"/>
</dbReference>
<dbReference type="InterPro" id="IPR047142">
    <property type="entry name" value="OryJ/VirC-like"/>
</dbReference>
<keyword evidence="5" id="KW-1185">Reference proteome</keyword>
<dbReference type="Proteomes" id="UP000037843">
    <property type="component" value="Unassembled WGS sequence"/>
</dbReference>